<proteinExistence type="predicted"/>
<organism evidence="1">
    <name type="scientific">Turicibacter sanguinis</name>
    <dbReference type="NCBI Taxonomy" id="154288"/>
    <lineage>
        <taxon>Bacteria</taxon>
        <taxon>Bacillati</taxon>
        <taxon>Bacillota</taxon>
        <taxon>Erysipelotrichia</taxon>
        <taxon>Erysipelotrichales</taxon>
        <taxon>Turicibacteraceae</taxon>
        <taxon>Turicibacter</taxon>
    </lineage>
</organism>
<dbReference type="RefSeq" id="WP_129821404.1">
    <property type="nucleotide sequence ID" value="NZ_CABJBH010000003.1"/>
</dbReference>
<accession>A0A6I3NSK5</accession>
<comment type="caution">
    <text evidence="1">The sequence shown here is derived from an EMBL/GenBank/DDBJ whole genome shotgun (WGS) entry which is preliminary data.</text>
</comment>
<dbReference type="GeneID" id="60059348"/>
<name>A0A6I3NSK5_9FIRM</name>
<evidence type="ECO:0000313" key="1">
    <source>
        <dbReference type="EMBL" id="MTL93362.1"/>
    </source>
</evidence>
<dbReference type="AlphaFoldDB" id="A0A6I3NSK5"/>
<reference evidence="1" key="1">
    <citation type="journal article" date="2019" name="Nat. Med.">
        <title>A library of human gut bacterial isolates paired with longitudinal multiomics data enables mechanistic microbiome research.</title>
        <authorList>
            <person name="Poyet M."/>
            <person name="Groussin M."/>
            <person name="Gibbons S.M."/>
            <person name="Avila-Pacheco J."/>
            <person name="Jiang X."/>
            <person name="Kearney S.M."/>
            <person name="Perrotta A.R."/>
            <person name="Berdy B."/>
            <person name="Zhao S."/>
            <person name="Lieberman T.D."/>
            <person name="Swanson P.K."/>
            <person name="Smith M."/>
            <person name="Roesemann S."/>
            <person name="Alexander J.E."/>
            <person name="Rich S.A."/>
            <person name="Livny J."/>
            <person name="Vlamakis H."/>
            <person name="Clish C."/>
            <person name="Bullock K."/>
            <person name="Deik A."/>
            <person name="Scott J."/>
            <person name="Pierce K.A."/>
            <person name="Xavier R.J."/>
            <person name="Alm E.J."/>
        </authorList>
    </citation>
    <scope>NUCLEOTIDE SEQUENCE</scope>
    <source>
        <strain evidence="1">BIOML-A179</strain>
    </source>
</reference>
<gene>
    <name evidence="1" type="ORF">GMA64_02360</name>
</gene>
<protein>
    <submittedName>
        <fullName evidence="1">Type II secretion system protein</fullName>
    </submittedName>
</protein>
<sequence length="103" mass="12071">MKLKRESGFILYECLISLIILGVVLSTLLQMLPNLLMARHQLTQEQLIFNQIYQLKDELLYQQKTFPDTLYFDSQLPYKITFSPHQVCAHYPLGATYEKTLCL</sequence>
<dbReference type="EMBL" id="WMQV01000003">
    <property type="protein sequence ID" value="MTL93362.1"/>
    <property type="molecule type" value="Genomic_DNA"/>
</dbReference>